<feature type="region of interest" description="Disordered" evidence="1">
    <location>
        <begin position="1"/>
        <end position="39"/>
    </location>
</feature>
<sequence length="77" mass="8337">MLLRPPLNPTQCTVPDQHKVKGQEPHGAEERNSSLPQRGSLCGFRAQQFNLTISKGANACNETLAGSLETGSHVRIL</sequence>
<evidence type="ECO:0000256" key="1">
    <source>
        <dbReference type="SAM" id="MobiDB-lite"/>
    </source>
</evidence>
<dbReference type="AlphaFoldDB" id="A0AAD7S1A7"/>
<keyword evidence="3" id="KW-1185">Reference proteome</keyword>
<proteinExistence type="predicted"/>
<dbReference type="EMBL" id="JAINUG010000130">
    <property type="protein sequence ID" value="KAJ8394055.1"/>
    <property type="molecule type" value="Genomic_DNA"/>
</dbReference>
<evidence type="ECO:0000313" key="2">
    <source>
        <dbReference type="EMBL" id="KAJ8394055.1"/>
    </source>
</evidence>
<evidence type="ECO:0000313" key="3">
    <source>
        <dbReference type="Proteomes" id="UP001221898"/>
    </source>
</evidence>
<organism evidence="2 3">
    <name type="scientific">Aldrovandia affinis</name>
    <dbReference type="NCBI Taxonomy" id="143900"/>
    <lineage>
        <taxon>Eukaryota</taxon>
        <taxon>Metazoa</taxon>
        <taxon>Chordata</taxon>
        <taxon>Craniata</taxon>
        <taxon>Vertebrata</taxon>
        <taxon>Euteleostomi</taxon>
        <taxon>Actinopterygii</taxon>
        <taxon>Neopterygii</taxon>
        <taxon>Teleostei</taxon>
        <taxon>Notacanthiformes</taxon>
        <taxon>Halosauridae</taxon>
        <taxon>Aldrovandia</taxon>
    </lineage>
</organism>
<feature type="compositionally biased region" description="Basic and acidic residues" evidence="1">
    <location>
        <begin position="16"/>
        <end position="32"/>
    </location>
</feature>
<dbReference type="Proteomes" id="UP001221898">
    <property type="component" value="Unassembled WGS sequence"/>
</dbReference>
<name>A0AAD7S1A7_9TELE</name>
<gene>
    <name evidence="2" type="ORF">AAFF_G00053990</name>
</gene>
<accession>A0AAD7S1A7</accession>
<protein>
    <submittedName>
        <fullName evidence="2">Uncharacterized protein</fullName>
    </submittedName>
</protein>
<comment type="caution">
    <text evidence="2">The sequence shown here is derived from an EMBL/GenBank/DDBJ whole genome shotgun (WGS) entry which is preliminary data.</text>
</comment>
<reference evidence="2" key="1">
    <citation type="journal article" date="2023" name="Science">
        <title>Genome structures resolve the early diversification of teleost fishes.</title>
        <authorList>
            <person name="Parey E."/>
            <person name="Louis A."/>
            <person name="Montfort J."/>
            <person name="Bouchez O."/>
            <person name="Roques C."/>
            <person name="Iampietro C."/>
            <person name="Lluch J."/>
            <person name="Castinel A."/>
            <person name="Donnadieu C."/>
            <person name="Desvignes T."/>
            <person name="Floi Bucao C."/>
            <person name="Jouanno E."/>
            <person name="Wen M."/>
            <person name="Mejri S."/>
            <person name="Dirks R."/>
            <person name="Jansen H."/>
            <person name="Henkel C."/>
            <person name="Chen W.J."/>
            <person name="Zahm M."/>
            <person name="Cabau C."/>
            <person name="Klopp C."/>
            <person name="Thompson A.W."/>
            <person name="Robinson-Rechavi M."/>
            <person name="Braasch I."/>
            <person name="Lecointre G."/>
            <person name="Bobe J."/>
            <person name="Postlethwait J.H."/>
            <person name="Berthelot C."/>
            <person name="Roest Crollius H."/>
            <person name="Guiguen Y."/>
        </authorList>
    </citation>
    <scope>NUCLEOTIDE SEQUENCE</scope>
    <source>
        <strain evidence="2">NC1722</strain>
    </source>
</reference>